<gene>
    <name evidence="1" type="ORF">XM53_11590</name>
</gene>
<comment type="caution">
    <text evidence="1">The sequence shown here is derived from an EMBL/GenBank/DDBJ whole genome shotgun (WGS) entry which is preliminary data.</text>
</comment>
<dbReference type="Pfam" id="PF20107">
    <property type="entry name" value="DUF6497"/>
    <property type="match status" value="1"/>
</dbReference>
<dbReference type="AlphaFoldDB" id="A0A0T5NU03"/>
<evidence type="ECO:0008006" key="3">
    <source>
        <dbReference type="Google" id="ProtNLM"/>
    </source>
</evidence>
<evidence type="ECO:0000313" key="1">
    <source>
        <dbReference type="EMBL" id="KRS12424.1"/>
    </source>
</evidence>
<accession>A0A0T5NU03</accession>
<dbReference type="PATRIC" id="fig|1641875.4.peg.104"/>
<evidence type="ECO:0000313" key="2">
    <source>
        <dbReference type="Proteomes" id="UP000051295"/>
    </source>
</evidence>
<name>A0A0T5NU03_9RHOB</name>
<protein>
    <recommendedName>
        <fullName evidence="3">Acetolactate synthase</fullName>
    </recommendedName>
</protein>
<reference evidence="1 2" key="1">
    <citation type="submission" date="2015-04" db="EMBL/GenBank/DDBJ databases">
        <title>The draft genome sequence of Roseovarius sp.R12b.</title>
        <authorList>
            <person name="Li G."/>
            <person name="Lai Q."/>
            <person name="Shao Z."/>
            <person name="Yan P."/>
        </authorList>
    </citation>
    <scope>NUCLEOTIDE SEQUENCE [LARGE SCALE GENOMIC DNA]</scope>
    <source>
        <strain evidence="1 2">R12B</strain>
    </source>
</reference>
<proteinExistence type="predicted"/>
<dbReference type="InterPro" id="IPR045467">
    <property type="entry name" value="DUF6497"/>
</dbReference>
<dbReference type="EMBL" id="LAXJ01000010">
    <property type="protein sequence ID" value="KRS12424.1"/>
    <property type="molecule type" value="Genomic_DNA"/>
</dbReference>
<dbReference type="Proteomes" id="UP000051295">
    <property type="component" value="Unassembled WGS sequence"/>
</dbReference>
<keyword evidence="2" id="KW-1185">Reference proteome</keyword>
<organism evidence="1 2">
    <name type="scientific">Roseovarius atlanticus</name>
    <dbReference type="NCBI Taxonomy" id="1641875"/>
    <lineage>
        <taxon>Bacteria</taxon>
        <taxon>Pseudomonadati</taxon>
        <taxon>Pseudomonadota</taxon>
        <taxon>Alphaproteobacteria</taxon>
        <taxon>Rhodobacterales</taxon>
        <taxon>Roseobacteraceae</taxon>
        <taxon>Roseovarius</taxon>
    </lineage>
</organism>
<sequence length="122" mass="13396">MALAAPEQGRAQEEERLVLPSGLEAELQEVITGEAAMGLTVRFRFVAEGFTGAEDFEAQTADLEYLCNDFALERIDMAETTPDRVVISLADRPSQFGQFDPDVAQIFESFSIADAACILELF</sequence>
<dbReference type="STRING" id="1641875.XM53_11590"/>